<proteinExistence type="predicted"/>
<dbReference type="KEGG" id="aev:EI546_03430"/>
<sequence length="532" mass="62385">MNKICLILLLLSSKLILAQTNIDIDADFILVDKNELVFLKKENGKINLKTEIRFYPTDENRGKRIELRTVPVSDFDIERFNNFSLNGNQYSFVVDVKDIVKQNPKQFKQNILTKPFYHKNSEEEIRVLSLYNNSTFIATECYFEKFNKNTEPEWGCNEQDFMNFEVINITKNRRIIIFNKIGYNASYDNTWHSDRKYLIDFYGYIIPTKKQIITKFESKDFNLQPELEFLNNLESYDDKSFSWSRQFKFENNFLTDAVFGQKLINKKFDTIIVNNGFIVGKEDELINVYNFKLKDITPKGIQSAFPLLSDKGYSIALINDKIKYITKNGSILAQLPEKEPLIICGFNSSMGSSYLSIKKDSTNYYLDIQHHYVDYDEEEVDLSFIENLFDKDKYDSVNFLDYTMLQNKQTSKSIDFHRFFKAFGFTELIVVEHGEKFGLFSLKAIAIDYNDNSKKYPIIELKELLPAEFDFIKLKMGTSHILFSKNGLLGLYGLNEKPKYKNIEVAEYFSRFELPNGQKGWLDRLGNEFLDN</sequence>
<keyword evidence="1" id="KW-0732">Signal</keyword>
<organism evidence="2 3">
    <name type="scientific">Aequorivita ciconiae</name>
    <dbReference type="NCBI Taxonomy" id="2494375"/>
    <lineage>
        <taxon>Bacteria</taxon>
        <taxon>Pseudomonadati</taxon>
        <taxon>Bacteroidota</taxon>
        <taxon>Flavobacteriia</taxon>
        <taxon>Flavobacteriales</taxon>
        <taxon>Flavobacteriaceae</taxon>
        <taxon>Aequorivita</taxon>
    </lineage>
</organism>
<accession>A0A410G0N8</accession>
<dbReference type="Proteomes" id="UP000285517">
    <property type="component" value="Chromosome"/>
</dbReference>
<dbReference type="RefSeq" id="WP_128249233.1">
    <property type="nucleotide sequence ID" value="NZ_CP034951.1"/>
</dbReference>
<feature type="signal peptide" evidence="1">
    <location>
        <begin position="1"/>
        <end position="18"/>
    </location>
</feature>
<evidence type="ECO:0000313" key="3">
    <source>
        <dbReference type="Proteomes" id="UP000285517"/>
    </source>
</evidence>
<dbReference type="AlphaFoldDB" id="A0A410G0N8"/>
<dbReference type="OrthoDB" id="1248222at2"/>
<dbReference type="EMBL" id="CP034951">
    <property type="protein sequence ID" value="QAA80838.1"/>
    <property type="molecule type" value="Genomic_DNA"/>
</dbReference>
<name>A0A410G0N8_9FLAO</name>
<reference evidence="2 3" key="1">
    <citation type="submission" date="2019-01" db="EMBL/GenBank/DDBJ databases">
        <title>Complete genome sequencing of Aequorivita sp. H23M31.</title>
        <authorList>
            <person name="Bae J.-W."/>
        </authorList>
    </citation>
    <scope>NUCLEOTIDE SEQUENCE [LARGE SCALE GENOMIC DNA]</scope>
    <source>
        <strain evidence="2 3">H23M31</strain>
    </source>
</reference>
<gene>
    <name evidence="2" type="ORF">EI546_03430</name>
</gene>
<feature type="chain" id="PRO_5019463372" description="WG repeat-containing protein" evidence="1">
    <location>
        <begin position="19"/>
        <end position="532"/>
    </location>
</feature>
<protein>
    <recommendedName>
        <fullName evidence="4">WG repeat-containing protein</fullName>
    </recommendedName>
</protein>
<keyword evidence="3" id="KW-1185">Reference proteome</keyword>
<evidence type="ECO:0000256" key="1">
    <source>
        <dbReference type="SAM" id="SignalP"/>
    </source>
</evidence>
<evidence type="ECO:0000313" key="2">
    <source>
        <dbReference type="EMBL" id="QAA80838.1"/>
    </source>
</evidence>
<evidence type="ECO:0008006" key="4">
    <source>
        <dbReference type="Google" id="ProtNLM"/>
    </source>
</evidence>